<evidence type="ECO:0000256" key="6">
    <source>
        <dbReference type="ARBA" id="ARBA00022679"/>
    </source>
</evidence>
<evidence type="ECO:0000256" key="2">
    <source>
        <dbReference type="ARBA" id="ARBA00004787"/>
    </source>
</evidence>
<dbReference type="NCBIfam" id="TIGR00453">
    <property type="entry name" value="ispD"/>
    <property type="match status" value="1"/>
</dbReference>
<dbReference type="EMBL" id="RDRB01000008">
    <property type="protein sequence ID" value="ROT99040.1"/>
    <property type="molecule type" value="Genomic_DNA"/>
</dbReference>
<sequence length="245" mass="25956">MSQLRQPVGVAALIVAAGRGTRMGGAIPKQYAPLNGACALRRSVEAFLRIRRIDAVRVVIHPADRPLYDEALAGLRDPRVLPPQDGGSSRAHSVHLGLESLAPAQPDRVLIHDAARPFVPAAVIDGVIDALDRCEGACAALPLVDALWQTENGHATTSVPREGLWRAQTPQGFAFRRLLDAHRRGDGSAADDVAVARADGMGVMLVEGAECNYKITTAADYARALAETAAQGRSPLRLVEEGGRG</sequence>
<protein>
    <recommendedName>
        <fullName evidence="5">2-C-methyl-D-erythritol 4-phosphate cytidylyltransferase</fullName>
        <ecNumber evidence="4">2.7.7.60</ecNumber>
    </recommendedName>
</protein>
<dbReference type="SUPFAM" id="SSF53448">
    <property type="entry name" value="Nucleotide-diphospho-sugar transferases"/>
    <property type="match status" value="1"/>
</dbReference>
<dbReference type="InterPro" id="IPR029044">
    <property type="entry name" value="Nucleotide-diphossugar_trans"/>
</dbReference>
<dbReference type="Pfam" id="PF01128">
    <property type="entry name" value="IspD"/>
    <property type="match status" value="1"/>
</dbReference>
<dbReference type="InterPro" id="IPR018294">
    <property type="entry name" value="ISPD_synthase_CS"/>
</dbReference>
<evidence type="ECO:0000256" key="8">
    <source>
        <dbReference type="ARBA" id="ARBA00023229"/>
    </source>
</evidence>
<evidence type="ECO:0000256" key="7">
    <source>
        <dbReference type="ARBA" id="ARBA00022695"/>
    </source>
</evidence>
<keyword evidence="6 9" id="KW-0808">Transferase</keyword>
<dbReference type="Gene3D" id="3.90.550.10">
    <property type="entry name" value="Spore Coat Polysaccharide Biosynthesis Protein SpsA, Chain A"/>
    <property type="match status" value="1"/>
</dbReference>
<reference evidence="9 10" key="1">
    <citation type="submission" date="2018-10" db="EMBL/GenBank/DDBJ databases">
        <title>Histidinibacterium lentulum gen. nov., sp. nov., a marine bacterium from the culture broth of Picochlorum sp. 122.</title>
        <authorList>
            <person name="Wang G."/>
        </authorList>
    </citation>
    <scope>NUCLEOTIDE SEQUENCE [LARGE SCALE GENOMIC DNA]</scope>
    <source>
        <strain evidence="9 10">B17</strain>
    </source>
</reference>
<dbReference type="Proteomes" id="UP000268016">
    <property type="component" value="Unassembled WGS sequence"/>
</dbReference>
<proteinExistence type="inferred from homology"/>
<evidence type="ECO:0000256" key="5">
    <source>
        <dbReference type="ARBA" id="ARBA00019056"/>
    </source>
</evidence>
<dbReference type="AlphaFoldDB" id="A0A3N2QV40"/>
<evidence type="ECO:0000256" key="3">
    <source>
        <dbReference type="ARBA" id="ARBA00009789"/>
    </source>
</evidence>
<name>A0A3N2QV40_9RHOB</name>
<organism evidence="9 10">
    <name type="scientific">Histidinibacterium lentulum</name>
    <dbReference type="NCBI Taxonomy" id="2480588"/>
    <lineage>
        <taxon>Bacteria</taxon>
        <taxon>Pseudomonadati</taxon>
        <taxon>Pseudomonadota</taxon>
        <taxon>Alphaproteobacteria</taxon>
        <taxon>Rhodobacterales</taxon>
        <taxon>Paracoccaceae</taxon>
        <taxon>Histidinibacterium</taxon>
    </lineage>
</organism>
<evidence type="ECO:0000313" key="9">
    <source>
        <dbReference type="EMBL" id="ROT99040.1"/>
    </source>
</evidence>
<gene>
    <name evidence="9" type="primary">ispD</name>
    <name evidence="9" type="ORF">EAT49_15580</name>
</gene>
<evidence type="ECO:0000256" key="4">
    <source>
        <dbReference type="ARBA" id="ARBA00012526"/>
    </source>
</evidence>
<keyword evidence="8" id="KW-0414">Isoprene biosynthesis</keyword>
<dbReference type="CDD" id="cd02516">
    <property type="entry name" value="CDP-ME_synthetase"/>
    <property type="match status" value="1"/>
</dbReference>
<evidence type="ECO:0000313" key="10">
    <source>
        <dbReference type="Proteomes" id="UP000268016"/>
    </source>
</evidence>
<keyword evidence="7 9" id="KW-0548">Nucleotidyltransferase</keyword>
<dbReference type="InterPro" id="IPR034683">
    <property type="entry name" value="IspD/TarI"/>
</dbReference>
<dbReference type="GO" id="GO:0050518">
    <property type="term" value="F:2-C-methyl-D-erythritol 4-phosphate cytidylyltransferase activity"/>
    <property type="evidence" value="ECO:0007669"/>
    <property type="project" value="UniProtKB-EC"/>
</dbReference>
<comment type="catalytic activity">
    <reaction evidence="1">
        <text>2-C-methyl-D-erythritol 4-phosphate + CTP + H(+) = 4-CDP-2-C-methyl-D-erythritol + diphosphate</text>
        <dbReference type="Rhea" id="RHEA:13429"/>
        <dbReference type="ChEBI" id="CHEBI:15378"/>
        <dbReference type="ChEBI" id="CHEBI:33019"/>
        <dbReference type="ChEBI" id="CHEBI:37563"/>
        <dbReference type="ChEBI" id="CHEBI:57823"/>
        <dbReference type="ChEBI" id="CHEBI:58262"/>
        <dbReference type="EC" id="2.7.7.60"/>
    </reaction>
</comment>
<dbReference type="EC" id="2.7.7.60" evidence="4"/>
<dbReference type="PROSITE" id="PS01295">
    <property type="entry name" value="ISPD"/>
    <property type="match status" value="1"/>
</dbReference>
<comment type="caution">
    <text evidence="9">The sequence shown here is derived from an EMBL/GenBank/DDBJ whole genome shotgun (WGS) entry which is preliminary data.</text>
</comment>
<dbReference type="InterPro" id="IPR001228">
    <property type="entry name" value="IspD"/>
</dbReference>
<comment type="similarity">
    <text evidence="3">Belongs to the IspD/TarI cytidylyltransferase family. IspD subfamily.</text>
</comment>
<evidence type="ECO:0000256" key="1">
    <source>
        <dbReference type="ARBA" id="ARBA00001282"/>
    </source>
</evidence>
<accession>A0A3N2QV40</accession>
<dbReference type="GO" id="GO:0019288">
    <property type="term" value="P:isopentenyl diphosphate biosynthetic process, methylerythritol 4-phosphate pathway"/>
    <property type="evidence" value="ECO:0007669"/>
    <property type="project" value="UniProtKB-UniPathway"/>
</dbReference>
<dbReference type="OrthoDB" id="9804336at2"/>
<dbReference type="InterPro" id="IPR050088">
    <property type="entry name" value="IspD/TarI_cytidylyltransf_bact"/>
</dbReference>
<dbReference type="PANTHER" id="PTHR32125">
    <property type="entry name" value="2-C-METHYL-D-ERYTHRITOL 4-PHOSPHATE CYTIDYLYLTRANSFERASE, CHLOROPLASTIC"/>
    <property type="match status" value="1"/>
</dbReference>
<dbReference type="UniPathway" id="UPA00056">
    <property type="reaction ID" value="UER00093"/>
</dbReference>
<dbReference type="PANTHER" id="PTHR32125:SF4">
    <property type="entry name" value="2-C-METHYL-D-ERYTHRITOL 4-PHOSPHATE CYTIDYLYLTRANSFERASE, CHLOROPLASTIC"/>
    <property type="match status" value="1"/>
</dbReference>
<comment type="pathway">
    <text evidence="2">Isoprenoid biosynthesis; isopentenyl diphosphate biosynthesis via DXP pathway; isopentenyl diphosphate from 1-deoxy-D-xylulose 5-phosphate: step 2/6.</text>
</comment>
<keyword evidence="10" id="KW-1185">Reference proteome</keyword>